<name>A0A9N9WN24_9DIPT</name>
<evidence type="ECO:0000313" key="1">
    <source>
        <dbReference type="EMBL" id="CAG9799652.1"/>
    </source>
</evidence>
<gene>
    <name evidence="1" type="ORF">CHIRRI_LOCUS2615</name>
</gene>
<accession>A0A9N9WN24</accession>
<dbReference type="AlphaFoldDB" id="A0A9N9WN24"/>
<protein>
    <submittedName>
        <fullName evidence="1">Uncharacterized protein</fullName>
    </submittedName>
</protein>
<dbReference type="EMBL" id="OU895877">
    <property type="protein sequence ID" value="CAG9799652.1"/>
    <property type="molecule type" value="Genomic_DNA"/>
</dbReference>
<organism evidence="1 2">
    <name type="scientific">Chironomus riparius</name>
    <dbReference type="NCBI Taxonomy" id="315576"/>
    <lineage>
        <taxon>Eukaryota</taxon>
        <taxon>Metazoa</taxon>
        <taxon>Ecdysozoa</taxon>
        <taxon>Arthropoda</taxon>
        <taxon>Hexapoda</taxon>
        <taxon>Insecta</taxon>
        <taxon>Pterygota</taxon>
        <taxon>Neoptera</taxon>
        <taxon>Endopterygota</taxon>
        <taxon>Diptera</taxon>
        <taxon>Nematocera</taxon>
        <taxon>Chironomoidea</taxon>
        <taxon>Chironomidae</taxon>
        <taxon>Chironominae</taxon>
        <taxon>Chironomus</taxon>
    </lineage>
</organism>
<reference evidence="1" key="1">
    <citation type="submission" date="2022-01" db="EMBL/GenBank/DDBJ databases">
        <authorList>
            <person name="King R."/>
        </authorList>
    </citation>
    <scope>NUCLEOTIDE SEQUENCE</scope>
</reference>
<proteinExistence type="predicted"/>
<sequence>MKVKNEVTSDCKKAKICVTPSKSMVNNQQGSKYRLCERKAKSKSPLNNSLQGRRNILKKQLRQSSSRKHWQLFNGFDDDIASYDGFQNQSDNENITKQAINEKAYTISSSSTEKRCSNAQRQSQAINPIPTLYYKIEVDVKVPVVM</sequence>
<dbReference type="Proteomes" id="UP001153620">
    <property type="component" value="Chromosome 1"/>
</dbReference>
<evidence type="ECO:0000313" key="2">
    <source>
        <dbReference type="Proteomes" id="UP001153620"/>
    </source>
</evidence>
<reference evidence="1" key="2">
    <citation type="submission" date="2022-10" db="EMBL/GenBank/DDBJ databases">
        <authorList>
            <consortium name="ENA_rothamsted_submissions"/>
            <consortium name="culmorum"/>
            <person name="King R."/>
        </authorList>
    </citation>
    <scope>NUCLEOTIDE SEQUENCE</scope>
</reference>
<keyword evidence="2" id="KW-1185">Reference proteome</keyword>